<dbReference type="VEuPathDB" id="VectorBase:GPPI042109"/>
<keyword evidence="3" id="KW-1185">Reference proteome</keyword>
<dbReference type="STRING" id="67801.A0A1B0BVU2"/>
<dbReference type="EnsemblMetazoa" id="GPPI042109-RA">
    <property type="protein sequence ID" value="GPPI042109-PA"/>
    <property type="gene ID" value="GPPI042109"/>
</dbReference>
<dbReference type="AlphaFoldDB" id="A0A1B0BVU2"/>
<proteinExistence type="predicted"/>
<keyword evidence="1" id="KW-1133">Transmembrane helix</keyword>
<evidence type="ECO:0000313" key="2">
    <source>
        <dbReference type="EnsemblMetazoa" id="GPPI042109-PA"/>
    </source>
</evidence>
<reference evidence="3" key="1">
    <citation type="submission" date="2015-01" db="EMBL/GenBank/DDBJ databases">
        <authorList>
            <person name="Aksoy S."/>
            <person name="Warren W."/>
            <person name="Wilson R.K."/>
        </authorList>
    </citation>
    <scope>NUCLEOTIDE SEQUENCE [LARGE SCALE GENOMIC DNA]</scope>
    <source>
        <strain evidence="3">IAEA</strain>
    </source>
</reference>
<keyword evidence="1" id="KW-0472">Membrane</keyword>
<name>A0A1B0BVU2_9MUSC</name>
<organism evidence="2 3">
    <name type="scientific">Glossina palpalis gambiensis</name>
    <dbReference type="NCBI Taxonomy" id="67801"/>
    <lineage>
        <taxon>Eukaryota</taxon>
        <taxon>Metazoa</taxon>
        <taxon>Ecdysozoa</taxon>
        <taxon>Arthropoda</taxon>
        <taxon>Hexapoda</taxon>
        <taxon>Insecta</taxon>
        <taxon>Pterygota</taxon>
        <taxon>Neoptera</taxon>
        <taxon>Endopterygota</taxon>
        <taxon>Diptera</taxon>
        <taxon>Brachycera</taxon>
        <taxon>Muscomorpha</taxon>
        <taxon>Hippoboscoidea</taxon>
        <taxon>Glossinidae</taxon>
        <taxon>Glossina</taxon>
    </lineage>
</organism>
<reference evidence="2" key="2">
    <citation type="submission" date="2020-05" db="UniProtKB">
        <authorList>
            <consortium name="EnsemblMetazoa"/>
        </authorList>
    </citation>
    <scope>IDENTIFICATION</scope>
    <source>
        <strain evidence="2">IAEA</strain>
    </source>
</reference>
<dbReference type="EMBL" id="JXJN01021479">
    <property type="status" value="NOT_ANNOTATED_CDS"/>
    <property type="molecule type" value="Genomic_DNA"/>
</dbReference>
<evidence type="ECO:0000256" key="1">
    <source>
        <dbReference type="SAM" id="Phobius"/>
    </source>
</evidence>
<feature type="transmembrane region" description="Helical" evidence="1">
    <location>
        <begin position="35"/>
        <end position="55"/>
    </location>
</feature>
<evidence type="ECO:0000313" key="3">
    <source>
        <dbReference type="Proteomes" id="UP000092460"/>
    </source>
</evidence>
<protein>
    <submittedName>
        <fullName evidence="2">Uncharacterized protein</fullName>
    </submittedName>
</protein>
<dbReference type="Proteomes" id="UP000092460">
    <property type="component" value="Unassembled WGS sequence"/>
</dbReference>
<keyword evidence="1" id="KW-0812">Transmembrane</keyword>
<accession>A0A1B0BVU2</accession>
<sequence>MTKALKIKLDMHTLLSKNEKKKSTLSYVKVASVQLAFLLILVQLVVVVLVAFGTISHELQFMGLKTLSRDCHFVASLEHGYVLYSNVFNSFWRIGFTKGFRPLGICNALRLCKGFYENSISGSNLRNINDKKDTANINNISDPELNYHTAEKLPVYGTKQIKNQNYVAKRRKKNTKLTIPPTNPFGGIIKPKN</sequence>